<protein>
    <submittedName>
        <fullName evidence="1">Uncharacterized protein</fullName>
    </submittedName>
</protein>
<name>A0ACB7RZM4_HYAAI</name>
<evidence type="ECO:0000313" key="1">
    <source>
        <dbReference type="EMBL" id="KAH6928078.1"/>
    </source>
</evidence>
<comment type="caution">
    <text evidence="1">The sequence shown here is derived from an EMBL/GenBank/DDBJ whole genome shotgun (WGS) entry which is preliminary data.</text>
</comment>
<sequence>MIPESFQFRSGNSATLGHSHLEGHIRAQCDTPHCARCGVFGHRTDSCTAACRRCGGAHATVDCTGLKSYSGGGHVSG</sequence>
<keyword evidence="2" id="KW-1185">Reference proteome</keyword>
<dbReference type="EMBL" id="CM023486">
    <property type="protein sequence ID" value="KAH6928078.1"/>
    <property type="molecule type" value="Genomic_DNA"/>
</dbReference>
<proteinExistence type="predicted"/>
<organism evidence="1 2">
    <name type="scientific">Hyalomma asiaticum</name>
    <name type="common">Tick</name>
    <dbReference type="NCBI Taxonomy" id="266040"/>
    <lineage>
        <taxon>Eukaryota</taxon>
        <taxon>Metazoa</taxon>
        <taxon>Ecdysozoa</taxon>
        <taxon>Arthropoda</taxon>
        <taxon>Chelicerata</taxon>
        <taxon>Arachnida</taxon>
        <taxon>Acari</taxon>
        <taxon>Parasitiformes</taxon>
        <taxon>Ixodida</taxon>
        <taxon>Ixodoidea</taxon>
        <taxon>Ixodidae</taxon>
        <taxon>Hyalomminae</taxon>
        <taxon>Hyalomma</taxon>
    </lineage>
</organism>
<accession>A0ACB7RZM4</accession>
<dbReference type="Proteomes" id="UP000821845">
    <property type="component" value="Chromosome 6"/>
</dbReference>
<gene>
    <name evidence="1" type="ORF">HPB50_011345</name>
</gene>
<evidence type="ECO:0000313" key="2">
    <source>
        <dbReference type="Proteomes" id="UP000821845"/>
    </source>
</evidence>
<reference evidence="1" key="1">
    <citation type="submission" date="2020-05" db="EMBL/GenBank/DDBJ databases">
        <title>Large-scale comparative analyses of tick genomes elucidate their genetic diversity and vector capacities.</title>
        <authorList>
            <person name="Jia N."/>
            <person name="Wang J."/>
            <person name="Shi W."/>
            <person name="Du L."/>
            <person name="Sun Y."/>
            <person name="Zhan W."/>
            <person name="Jiang J."/>
            <person name="Wang Q."/>
            <person name="Zhang B."/>
            <person name="Ji P."/>
            <person name="Sakyi L.B."/>
            <person name="Cui X."/>
            <person name="Yuan T."/>
            <person name="Jiang B."/>
            <person name="Yang W."/>
            <person name="Lam T.T.-Y."/>
            <person name="Chang Q."/>
            <person name="Ding S."/>
            <person name="Wang X."/>
            <person name="Zhu J."/>
            <person name="Ruan X."/>
            <person name="Zhao L."/>
            <person name="Wei J."/>
            <person name="Que T."/>
            <person name="Du C."/>
            <person name="Cheng J."/>
            <person name="Dai P."/>
            <person name="Han X."/>
            <person name="Huang E."/>
            <person name="Gao Y."/>
            <person name="Liu J."/>
            <person name="Shao H."/>
            <person name="Ye R."/>
            <person name="Li L."/>
            <person name="Wei W."/>
            <person name="Wang X."/>
            <person name="Wang C."/>
            <person name="Yang T."/>
            <person name="Huo Q."/>
            <person name="Li W."/>
            <person name="Guo W."/>
            <person name="Chen H."/>
            <person name="Zhou L."/>
            <person name="Ni X."/>
            <person name="Tian J."/>
            <person name="Zhou Y."/>
            <person name="Sheng Y."/>
            <person name="Liu T."/>
            <person name="Pan Y."/>
            <person name="Xia L."/>
            <person name="Li J."/>
            <person name="Zhao F."/>
            <person name="Cao W."/>
        </authorList>
    </citation>
    <scope>NUCLEOTIDE SEQUENCE</scope>
    <source>
        <strain evidence="1">Hyas-2018</strain>
    </source>
</reference>